<sequence>MSSKVHPQTSKGRKQSVISSLIRGLTGQNKCQVSPTKKNGEAISDGNAKMVTRNNSIALSTSSKTDEQEKTNRGEIFFWRNFSYDQEGRPFLRVNHDSNMDDTGHVMTQEWKLGTPRIVLVVMSNAAPLTQWTNTR</sequence>
<accession>A0A087TN33</accession>
<feature type="non-terminal residue" evidence="2">
    <location>
        <position position="136"/>
    </location>
</feature>
<name>A0A087TN33_STEMI</name>
<evidence type="ECO:0000313" key="2">
    <source>
        <dbReference type="EMBL" id="KFM66522.1"/>
    </source>
</evidence>
<reference evidence="2 3" key="1">
    <citation type="submission" date="2013-11" db="EMBL/GenBank/DDBJ databases">
        <title>Genome sequencing of Stegodyphus mimosarum.</title>
        <authorList>
            <person name="Bechsgaard J."/>
        </authorList>
    </citation>
    <scope>NUCLEOTIDE SEQUENCE [LARGE SCALE GENOMIC DNA]</scope>
</reference>
<keyword evidence="3" id="KW-1185">Reference proteome</keyword>
<evidence type="ECO:0000313" key="3">
    <source>
        <dbReference type="Proteomes" id="UP000054359"/>
    </source>
</evidence>
<feature type="region of interest" description="Disordered" evidence="1">
    <location>
        <begin position="28"/>
        <end position="49"/>
    </location>
</feature>
<evidence type="ECO:0000256" key="1">
    <source>
        <dbReference type="SAM" id="MobiDB-lite"/>
    </source>
</evidence>
<proteinExistence type="predicted"/>
<dbReference type="Proteomes" id="UP000054359">
    <property type="component" value="Unassembled WGS sequence"/>
</dbReference>
<dbReference type="OrthoDB" id="301415at2759"/>
<dbReference type="AlphaFoldDB" id="A0A087TN33"/>
<protein>
    <submittedName>
        <fullName evidence="2">Uncharacterized protein</fullName>
    </submittedName>
</protein>
<dbReference type="EMBL" id="KK115981">
    <property type="protein sequence ID" value="KFM66522.1"/>
    <property type="molecule type" value="Genomic_DNA"/>
</dbReference>
<feature type="compositionally biased region" description="Polar residues" evidence="1">
    <location>
        <begin position="28"/>
        <end position="37"/>
    </location>
</feature>
<organism evidence="2 3">
    <name type="scientific">Stegodyphus mimosarum</name>
    <name type="common">African social velvet spider</name>
    <dbReference type="NCBI Taxonomy" id="407821"/>
    <lineage>
        <taxon>Eukaryota</taxon>
        <taxon>Metazoa</taxon>
        <taxon>Ecdysozoa</taxon>
        <taxon>Arthropoda</taxon>
        <taxon>Chelicerata</taxon>
        <taxon>Arachnida</taxon>
        <taxon>Araneae</taxon>
        <taxon>Araneomorphae</taxon>
        <taxon>Entelegynae</taxon>
        <taxon>Eresoidea</taxon>
        <taxon>Eresidae</taxon>
        <taxon>Stegodyphus</taxon>
    </lineage>
</organism>
<gene>
    <name evidence="2" type="ORF">X975_12912</name>
</gene>